<gene>
    <name evidence="1" type="ORF">P5627_14340</name>
</gene>
<evidence type="ECO:0000313" key="1">
    <source>
        <dbReference type="EMBL" id="WGD97032.2"/>
    </source>
</evidence>
<evidence type="ECO:0000313" key="2">
    <source>
        <dbReference type="Proteomes" id="UP001218488"/>
    </source>
</evidence>
<accession>A0AC61YQ53</accession>
<organism evidence="1 2">
    <name type="scientific">Bacillus safensis</name>
    <dbReference type="NCBI Taxonomy" id="561879"/>
    <lineage>
        <taxon>Bacteria</taxon>
        <taxon>Bacillati</taxon>
        <taxon>Bacillota</taxon>
        <taxon>Bacilli</taxon>
        <taxon>Bacillales</taxon>
        <taxon>Bacillaceae</taxon>
        <taxon>Bacillus</taxon>
    </lineage>
</organism>
<protein>
    <submittedName>
        <fullName evidence="1">Spo0E family sporulation regulatory protein-aspartic acid phosphatase</fullName>
    </submittedName>
</protein>
<sequence>MTLVKTSLLTQIEEKREELMKVVLHNGMTSTVTIEHSQQLDHLLLQYQRHLHSNSAN</sequence>
<reference evidence="1" key="1">
    <citation type="submission" date="2025-02" db="EMBL/GenBank/DDBJ databases">
        <title>Complete genome sequences of 52 Bacillus and Priestia strains isolated from West-African fermentations and 26 reference strains from the DSMZ collection.</title>
        <authorList>
            <person name="Wiedenbein E.S."/>
            <person name="Canoy T.S."/>
            <person name="Hui Y."/>
            <person name="Parkouda C."/>
            <person name="Dawende C."/>
            <person name="Ametefe E."/>
            <person name="Jespersen L."/>
            <person name="Nielsen D.S."/>
        </authorList>
    </citation>
    <scope>NUCLEOTIDE SEQUENCE</scope>
    <source>
        <strain evidence="1">PRO33</strain>
    </source>
</reference>
<dbReference type="EMBL" id="CP121752">
    <property type="protein sequence ID" value="WGD97032.2"/>
    <property type="molecule type" value="Genomic_DNA"/>
</dbReference>
<dbReference type="Proteomes" id="UP001218488">
    <property type="component" value="Chromosome"/>
</dbReference>
<name>A0AC61YQ53_BACIA</name>
<proteinExistence type="predicted"/>